<feature type="domain" description="Major facilitator superfamily (MFS) profile" evidence="7">
    <location>
        <begin position="58"/>
        <end position="471"/>
    </location>
</feature>
<dbReference type="VEuPathDB" id="FungiDB:A1O9_06409"/>
<evidence type="ECO:0000256" key="6">
    <source>
        <dbReference type="SAM" id="Phobius"/>
    </source>
</evidence>
<feature type="transmembrane region" description="Helical" evidence="6">
    <location>
        <begin position="355"/>
        <end position="377"/>
    </location>
</feature>
<protein>
    <recommendedName>
        <fullName evidence="7">Major facilitator superfamily (MFS) profile domain-containing protein</fullName>
    </recommendedName>
</protein>
<keyword evidence="9" id="KW-1185">Reference proteome</keyword>
<evidence type="ECO:0000313" key="9">
    <source>
        <dbReference type="Proteomes" id="UP000027920"/>
    </source>
</evidence>
<proteinExistence type="predicted"/>
<feature type="transmembrane region" description="Helical" evidence="6">
    <location>
        <begin position="96"/>
        <end position="117"/>
    </location>
</feature>
<gene>
    <name evidence="8" type="ORF">A1O9_06409</name>
</gene>
<dbReference type="GeneID" id="25281326"/>
<feature type="transmembrane region" description="Helical" evidence="6">
    <location>
        <begin position="155"/>
        <end position="174"/>
    </location>
</feature>
<evidence type="ECO:0000313" key="8">
    <source>
        <dbReference type="EMBL" id="KEF58483.1"/>
    </source>
</evidence>
<dbReference type="FunFam" id="1.20.1250.20:FF:000013">
    <property type="entry name" value="MFS general substrate transporter"/>
    <property type="match status" value="1"/>
</dbReference>
<reference evidence="8 9" key="1">
    <citation type="submission" date="2013-03" db="EMBL/GenBank/DDBJ databases">
        <title>The Genome Sequence of Exophiala aquamarina CBS 119918.</title>
        <authorList>
            <consortium name="The Broad Institute Genomics Platform"/>
            <person name="Cuomo C."/>
            <person name="de Hoog S."/>
            <person name="Gorbushina A."/>
            <person name="Walker B."/>
            <person name="Young S.K."/>
            <person name="Zeng Q."/>
            <person name="Gargeya S."/>
            <person name="Fitzgerald M."/>
            <person name="Haas B."/>
            <person name="Abouelleil A."/>
            <person name="Allen A.W."/>
            <person name="Alvarado L."/>
            <person name="Arachchi H.M."/>
            <person name="Berlin A.M."/>
            <person name="Chapman S.B."/>
            <person name="Gainer-Dewar J."/>
            <person name="Goldberg J."/>
            <person name="Griggs A."/>
            <person name="Gujja S."/>
            <person name="Hansen M."/>
            <person name="Howarth C."/>
            <person name="Imamovic A."/>
            <person name="Ireland A."/>
            <person name="Larimer J."/>
            <person name="McCowan C."/>
            <person name="Murphy C."/>
            <person name="Pearson M."/>
            <person name="Poon T.W."/>
            <person name="Priest M."/>
            <person name="Roberts A."/>
            <person name="Saif S."/>
            <person name="Shea T."/>
            <person name="Sisk P."/>
            <person name="Sykes S."/>
            <person name="Wortman J."/>
            <person name="Nusbaum C."/>
            <person name="Birren B."/>
        </authorList>
    </citation>
    <scope>NUCLEOTIDE SEQUENCE [LARGE SCALE GENOMIC DNA]</scope>
    <source>
        <strain evidence="8 9">CBS 119918</strain>
    </source>
</reference>
<name>A0A072PGP6_9EURO</name>
<dbReference type="Pfam" id="PF07690">
    <property type="entry name" value="MFS_1"/>
    <property type="match status" value="1"/>
</dbReference>
<feature type="transmembrane region" description="Helical" evidence="6">
    <location>
        <begin position="124"/>
        <end position="143"/>
    </location>
</feature>
<dbReference type="OrthoDB" id="2250022at2759"/>
<feature type="transmembrane region" description="Helical" evidence="6">
    <location>
        <begin position="221"/>
        <end position="241"/>
    </location>
</feature>
<dbReference type="GO" id="GO:0016020">
    <property type="term" value="C:membrane"/>
    <property type="evidence" value="ECO:0007669"/>
    <property type="project" value="UniProtKB-SubCell"/>
</dbReference>
<dbReference type="RefSeq" id="XP_013261073.1">
    <property type="nucleotide sequence ID" value="XM_013405619.1"/>
</dbReference>
<keyword evidence="2" id="KW-0813">Transport</keyword>
<dbReference type="Gene3D" id="1.20.1250.20">
    <property type="entry name" value="MFS general substrate transporter like domains"/>
    <property type="match status" value="1"/>
</dbReference>
<keyword evidence="3 6" id="KW-0812">Transmembrane</keyword>
<dbReference type="PANTHER" id="PTHR43791:SF62">
    <property type="entry name" value="MAJOR FACILITATOR SUPERFAMILY (MFS) PROFILE DOMAIN-CONTAINING PROTEIN"/>
    <property type="match status" value="1"/>
</dbReference>
<evidence type="ECO:0000256" key="2">
    <source>
        <dbReference type="ARBA" id="ARBA00022448"/>
    </source>
</evidence>
<feature type="transmembrane region" description="Helical" evidence="6">
    <location>
        <begin position="186"/>
        <end position="209"/>
    </location>
</feature>
<sequence length="471" mass="52377">MTANEMDKAGPLEKDHVEFSIASKNTMEYVEPKGDYSGATQKTDPVEIRLVRKLDRRILPILWAMYFLNYLDRNTLPQARLNTLEADLNLKGVEYNTAISILFVGYILMQVPSNMFLTKTKPRIYLSVCMMGWATVSACTAVVQNYQGLVACRFLLGFVEAPYYPGALYLLSIFYTRKELATRISLLYTGQVLSTGCSGLIAAACFSTLDGVHGIAGWRWLFIIEGVVTFGVAVLGAFLLCDDPSETKWLTEEERSLAVARIKKDTVGNQGRASVWSGLRQACTDPKMWLFVAMQNLHLSACSFNNFFPTIIASLGFKSKLAALLLTAPPYFVAGLLGIPFAWSSGKFNERTWHITAGLGLAVVGFTMSCSTMTTSVRYASTFLYATGAYSTPEKKSVSYGIVNSFANLSYVYTAYLWPSSDSPRYLTGFAAMLAFSVGSIICAWAMRVWLMAINRKIRRSEDEHQVFYAY</sequence>
<dbReference type="EMBL" id="AMGV01000004">
    <property type="protein sequence ID" value="KEF58483.1"/>
    <property type="molecule type" value="Genomic_DNA"/>
</dbReference>
<feature type="transmembrane region" description="Helical" evidence="6">
    <location>
        <begin position="430"/>
        <end position="451"/>
    </location>
</feature>
<evidence type="ECO:0000259" key="7">
    <source>
        <dbReference type="PROSITE" id="PS50850"/>
    </source>
</evidence>
<dbReference type="InterPro" id="IPR020846">
    <property type="entry name" value="MFS_dom"/>
</dbReference>
<comment type="caution">
    <text evidence="8">The sequence shown here is derived from an EMBL/GenBank/DDBJ whole genome shotgun (WGS) entry which is preliminary data.</text>
</comment>
<comment type="subcellular location">
    <subcellularLocation>
        <location evidence="1">Membrane</location>
        <topology evidence="1">Multi-pass membrane protein</topology>
    </subcellularLocation>
</comment>
<organism evidence="8 9">
    <name type="scientific">Exophiala aquamarina CBS 119918</name>
    <dbReference type="NCBI Taxonomy" id="1182545"/>
    <lineage>
        <taxon>Eukaryota</taxon>
        <taxon>Fungi</taxon>
        <taxon>Dikarya</taxon>
        <taxon>Ascomycota</taxon>
        <taxon>Pezizomycotina</taxon>
        <taxon>Eurotiomycetes</taxon>
        <taxon>Chaetothyriomycetidae</taxon>
        <taxon>Chaetothyriales</taxon>
        <taxon>Herpotrichiellaceae</taxon>
        <taxon>Exophiala</taxon>
    </lineage>
</organism>
<dbReference type="InterPro" id="IPR036259">
    <property type="entry name" value="MFS_trans_sf"/>
</dbReference>
<dbReference type="InterPro" id="IPR011701">
    <property type="entry name" value="MFS"/>
</dbReference>
<dbReference type="Proteomes" id="UP000027920">
    <property type="component" value="Unassembled WGS sequence"/>
</dbReference>
<evidence type="ECO:0000256" key="5">
    <source>
        <dbReference type="ARBA" id="ARBA00023136"/>
    </source>
</evidence>
<keyword evidence="5 6" id="KW-0472">Membrane</keyword>
<dbReference type="AlphaFoldDB" id="A0A072PGP6"/>
<evidence type="ECO:0000256" key="1">
    <source>
        <dbReference type="ARBA" id="ARBA00004141"/>
    </source>
</evidence>
<dbReference type="SUPFAM" id="SSF103473">
    <property type="entry name" value="MFS general substrate transporter"/>
    <property type="match status" value="1"/>
</dbReference>
<feature type="transmembrane region" description="Helical" evidence="6">
    <location>
        <begin position="398"/>
        <end position="418"/>
    </location>
</feature>
<keyword evidence="4 6" id="KW-1133">Transmembrane helix</keyword>
<dbReference type="PANTHER" id="PTHR43791">
    <property type="entry name" value="PERMEASE-RELATED"/>
    <property type="match status" value="1"/>
</dbReference>
<evidence type="ECO:0000256" key="4">
    <source>
        <dbReference type="ARBA" id="ARBA00022989"/>
    </source>
</evidence>
<accession>A0A072PGP6</accession>
<dbReference type="HOGENOM" id="CLU_001265_0_6_1"/>
<evidence type="ECO:0000256" key="3">
    <source>
        <dbReference type="ARBA" id="ARBA00022692"/>
    </source>
</evidence>
<dbReference type="STRING" id="1182545.A0A072PGP6"/>
<dbReference type="FunFam" id="1.20.1250.20:FF:000057">
    <property type="entry name" value="MFS general substrate transporter"/>
    <property type="match status" value="1"/>
</dbReference>
<dbReference type="GO" id="GO:0022857">
    <property type="term" value="F:transmembrane transporter activity"/>
    <property type="evidence" value="ECO:0007669"/>
    <property type="project" value="InterPro"/>
</dbReference>
<dbReference type="PROSITE" id="PS50850">
    <property type="entry name" value="MFS"/>
    <property type="match status" value="1"/>
</dbReference>
<feature type="transmembrane region" description="Helical" evidence="6">
    <location>
        <begin position="321"/>
        <end position="343"/>
    </location>
</feature>